<name>A0A8T0VE18_PANVG</name>
<reference evidence="2" key="1">
    <citation type="submission" date="2020-05" db="EMBL/GenBank/DDBJ databases">
        <title>WGS assembly of Panicum virgatum.</title>
        <authorList>
            <person name="Lovell J.T."/>
            <person name="Jenkins J."/>
            <person name="Shu S."/>
            <person name="Juenger T.E."/>
            <person name="Schmutz J."/>
        </authorList>
    </citation>
    <scope>NUCLEOTIDE SEQUENCE</scope>
    <source>
        <strain evidence="2">AP13</strain>
    </source>
</reference>
<evidence type="ECO:0000313" key="2">
    <source>
        <dbReference type="EMBL" id="KAG2633470.1"/>
    </source>
</evidence>
<accession>A0A8T0VE18</accession>
<dbReference type="AlphaFoldDB" id="A0A8T0VE18"/>
<keyword evidence="3" id="KW-1185">Reference proteome</keyword>
<protein>
    <submittedName>
        <fullName evidence="2">Uncharacterized protein</fullName>
    </submittedName>
</protein>
<comment type="caution">
    <text evidence="2">The sequence shown here is derived from an EMBL/GenBank/DDBJ whole genome shotgun (WGS) entry which is preliminary data.</text>
</comment>
<dbReference type="Proteomes" id="UP000823388">
    <property type="component" value="Chromosome 2N"/>
</dbReference>
<evidence type="ECO:0000313" key="3">
    <source>
        <dbReference type="Proteomes" id="UP000823388"/>
    </source>
</evidence>
<dbReference type="EMBL" id="CM029040">
    <property type="protein sequence ID" value="KAG2633470.1"/>
    <property type="molecule type" value="Genomic_DNA"/>
</dbReference>
<feature type="region of interest" description="Disordered" evidence="1">
    <location>
        <begin position="54"/>
        <end position="90"/>
    </location>
</feature>
<sequence>MHASGCTQFFPKRPTLFSKSTRLPPPRTAEWSGETQVRGFEVVAVPQKCPGRRLATGDAVPQHTSCSPEHPTAGAPSTIAPSTMPIPTPQKPTEKVFLGILFLLPHLLLSRRRASLPDFGRADRPLP</sequence>
<gene>
    <name evidence="2" type="ORF">PVAP13_2NG270306</name>
</gene>
<evidence type="ECO:0000256" key="1">
    <source>
        <dbReference type="SAM" id="MobiDB-lite"/>
    </source>
</evidence>
<organism evidence="2 3">
    <name type="scientific">Panicum virgatum</name>
    <name type="common">Blackwell switchgrass</name>
    <dbReference type="NCBI Taxonomy" id="38727"/>
    <lineage>
        <taxon>Eukaryota</taxon>
        <taxon>Viridiplantae</taxon>
        <taxon>Streptophyta</taxon>
        <taxon>Embryophyta</taxon>
        <taxon>Tracheophyta</taxon>
        <taxon>Spermatophyta</taxon>
        <taxon>Magnoliopsida</taxon>
        <taxon>Liliopsida</taxon>
        <taxon>Poales</taxon>
        <taxon>Poaceae</taxon>
        <taxon>PACMAD clade</taxon>
        <taxon>Panicoideae</taxon>
        <taxon>Panicodae</taxon>
        <taxon>Paniceae</taxon>
        <taxon>Panicinae</taxon>
        <taxon>Panicum</taxon>
        <taxon>Panicum sect. Hiantes</taxon>
    </lineage>
</organism>
<proteinExistence type="predicted"/>